<evidence type="ECO:0000313" key="2">
    <source>
        <dbReference type="Proteomes" id="UP000029554"/>
    </source>
</evidence>
<proteinExistence type="predicted"/>
<comment type="caution">
    <text evidence="1">The sequence shown here is derived from an EMBL/GenBank/DDBJ whole genome shotgun (WGS) entry which is preliminary data.</text>
</comment>
<reference evidence="1 2" key="1">
    <citation type="submission" date="2014-09" db="EMBL/GenBank/DDBJ databases">
        <title>Whole Genome Shotgun of Flavobacterium aquatile LMG 4008.</title>
        <authorList>
            <person name="Gale A.N."/>
            <person name="Pipes S.E."/>
            <person name="Newman J.D."/>
        </authorList>
    </citation>
    <scope>NUCLEOTIDE SEQUENCE [LARGE SCALE GENOMIC DNA]</scope>
    <source>
        <strain evidence="1 2">LMG 4008</strain>
    </source>
</reference>
<evidence type="ECO:0008006" key="3">
    <source>
        <dbReference type="Google" id="ProtNLM"/>
    </source>
</evidence>
<evidence type="ECO:0000313" key="1">
    <source>
        <dbReference type="EMBL" id="KGD69140.1"/>
    </source>
</evidence>
<dbReference type="eggNOG" id="COG2146">
    <property type="taxonomic scope" value="Bacteria"/>
</dbReference>
<sequence length="142" mass="15921">MRKLLFLFLITLVLGCDDSNFNNRNPYLPNYQFSFDINTNLPSYSNLQFPSNHIKIYPSNGPSSGVIVFNTGSTYNAFDGGCPNHDLSGCSILTVNGIEADCNCDFHENISYNLFTGQAPGEQYPLKQYRVEVIGTNIRVYN</sequence>
<gene>
    <name evidence="1" type="ORF">LG45_05775</name>
</gene>
<organism evidence="1 2">
    <name type="scientific">Flavobacterium aquatile LMG 4008 = ATCC 11947</name>
    <dbReference type="NCBI Taxonomy" id="1453498"/>
    <lineage>
        <taxon>Bacteria</taxon>
        <taxon>Pseudomonadati</taxon>
        <taxon>Bacteroidota</taxon>
        <taxon>Flavobacteriia</taxon>
        <taxon>Flavobacteriales</taxon>
        <taxon>Flavobacteriaceae</taxon>
        <taxon>Flavobacterium</taxon>
    </lineage>
</organism>
<dbReference type="AlphaFoldDB" id="A0A095V2U7"/>
<dbReference type="PROSITE" id="PS51257">
    <property type="entry name" value="PROKAR_LIPOPROTEIN"/>
    <property type="match status" value="1"/>
</dbReference>
<name>A0A095V2U7_9FLAO</name>
<dbReference type="OrthoDB" id="1201186at2"/>
<keyword evidence="2" id="KW-1185">Reference proteome</keyword>
<dbReference type="Proteomes" id="UP000029554">
    <property type="component" value="Unassembled WGS sequence"/>
</dbReference>
<protein>
    <recommendedName>
        <fullName evidence="3">Rieske domain-containing protein</fullName>
    </recommendedName>
</protein>
<dbReference type="RefSeq" id="WP_035125185.1">
    <property type="nucleotide sequence ID" value="NZ_JRHH01000002.1"/>
</dbReference>
<accession>A0A095V2U7</accession>
<dbReference type="STRING" id="1453498.LG45_05775"/>
<dbReference type="EMBL" id="JRHH01000002">
    <property type="protein sequence ID" value="KGD69140.1"/>
    <property type="molecule type" value="Genomic_DNA"/>
</dbReference>